<comment type="caution">
    <text evidence="1">The sequence shown here is derived from an EMBL/GenBank/DDBJ whole genome shotgun (WGS) entry which is preliminary data.</text>
</comment>
<proteinExistence type="predicted"/>
<protein>
    <submittedName>
        <fullName evidence="1">Uncharacterized protein</fullName>
    </submittedName>
</protein>
<name>A0A4Y2Q7E3_ARAVE</name>
<sequence length="88" mass="10153">MIATRTTQRVSEMLENNLGKFMKPLRFAAQLRVGTSLSCIELLKRTVRMARVRLLELEIAGSLFQLQYGFATEGQRQYRCQVVMETKP</sequence>
<dbReference type="Proteomes" id="UP000499080">
    <property type="component" value="Unassembled WGS sequence"/>
</dbReference>
<reference evidence="1 2" key="1">
    <citation type="journal article" date="2019" name="Sci. Rep.">
        <title>Orb-weaving spider Araneus ventricosus genome elucidates the spidroin gene catalogue.</title>
        <authorList>
            <person name="Kono N."/>
            <person name="Nakamura H."/>
            <person name="Ohtoshi R."/>
            <person name="Moran D.A.P."/>
            <person name="Shinohara A."/>
            <person name="Yoshida Y."/>
            <person name="Fujiwara M."/>
            <person name="Mori M."/>
            <person name="Tomita M."/>
            <person name="Arakawa K."/>
        </authorList>
    </citation>
    <scope>NUCLEOTIDE SEQUENCE [LARGE SCALE GENOMIC DNA]</scope>
</reference>
<keyword evidence="2" id="KW-1185">Reference proteome</keyword>
<evidence type="ECO:0000313" key="2">
    <source>
        <dbReference type="Proteomes" id="UP000499080"/>
    </source>
</evidence>
<evidence type="ECO:0000313" key="1">
    <source>
        <dbReference type="EMBL" id="GBN58820.1"/>
    </source>
</evidence>
<dbReference type="EMBL" id="BGPR01013004">
    <property type="protein sequence ID" value="GBN58820.1"/>
    <property type="molecule type" value="Genomic_DNA"/>
</dbReference>
<organism evidence="1 2">
    <name type="scientific">Araneus ventricosus</name>
    <name type="common">Orbweaver spider</name>
    <name type="synonym">Epeira ventricosa</name>
    <dbReference type="NCBI Taxonomy" id="182803"/>
    <lineage>
        <taxon>Eukaryota</taxon>
        <taxon>Metazoa</taxon>
        <taxon>Ecdysozoa</taxon>
        <taxon>Arthropoda</taxon>
        <taxon>Chelicerata</taxon>
        <taxon>Arachnida</taxon>
        <taxon>Araneae</taxon>
        <taxon>Araneomorphae</taxon>
        <taxon>Entelegynae</taxon>
        <taxon>Araneoidea</taxon>
        <taxon>Araneidae</taxon>
        <taxon>Araneus</taxon>
    </lineage>
</organism>
<gene>
    <name evidence="1" type="ORF">AVEN_137672_1</name>
</gene>
<dbReference type="AlphaFoldDB" id="A0A4Y2Q7E3"/>
<accession>A0A4Y2Q7E3</accession>